<reference evidence="15 16" key="1">
    <citation type="submission" date="2023-11" db="EMBL/GenBank/DDBJ databases">
        <title>An acidophilic fungus is an integral part of prey digestion in a carnivorous sundew plant.</title>
        <authorList>
            <person name="Tsai I.J."/>
        </authorList>
    </citation>
    <scope>NUCLEOTIDE SEQUENCE [LARGE SCALE GENOMIC DNA]</scope>
    <source>
        <strain evidence="15">169a</strain>
    </source>
</reference>
<evidence type="ECO:0000256" key="6">
    <source>
        <dbReference type="ARBA" id="ARBA00022777"/>
    </source>
</evidence>
<dbReference type="FunFam" id="3.40.50.10440:FF:000001">
    <property type="entry name" value="Dihydroxyacetone kinase, DhaK subunit"/>
    <property type="match status" value="1"/>
</dbReference>
<comment type="similarity">
    <text evidence="3">Belongs to the dihydroxyacetone kinase (DAK) family.</text>
</comment>
<name>A0AAQ3M658_9PEZI</name>
<dbReference type="PROSITE" id="PS51481">
    <property type="entry name" value="DHAK"/>
    <property type="match status" value="1"/>
</dbReference>
<dbReference type="Proteomes" id="UP001303373">
    <property type="component" value="Chromosome 3"/>
</dbReference>
<comment type="function">
    <text evidence="1">Catalyzes both the phosphorylation of dihydroxyacetone and of glyceraldehyde.</text>
</comment>
<dbReference type="NCBIfam" id="TIGR02361">
    <property type="entry name" value="dak_ATP"/>
    <property type="match status" value="1"/>
</dbReference>
<dbReference type="Gene3D" id="3.30.1180.20">
    <property type="entry name" value="Dihydroxyacetone kinase, domain 2"/>
    <property type="match status" value="1"/>
</dbReference>
<dbReference type="GO" id="GO:0050354">
    <property type="term" value="F:triokinase activity"/>
    <property type="evidence" value="ECO:0007669"/>
    <property type="project" value="UniProtKB-EC"/>
</dbReference>
<dbReference type="InterPro" id="IPR004006">
    <property type="entry name" value="DhaK_dom"/>
</dbReference>
<protein>
    <recommendedName>
        <fullName evidence="17">Dihydroxyacetone kinase</fullName>
    </recommendedName>
</protein>
<dbReference type="GO" id="GO:0005524">
    <property type="term" value="F:ATP binding"/>
    <property type="evidence" value="ECO:0007669"/>
    <property type="project" value="UniProtKB-KW"/>
</dbReference>
<evidence type="ECO:0000256" key="7">
    <source>
        <dbReference type="ARBA" id="ARBA00022798"/>
    </source>
</evidence>
<dbReference type="PANTHER" id="PTHR28629">
    <property type="entry name" value="TRIOKINASE/FMN CYCLASE"/>
    <property type="match status" value="1"/>
</dbReference>
<evidence type="ECO:0000313" key="15">
    <source>
        <dbReference type="EMBL" id="WPG99206.1"/>
    </source>
</evidence>
<evidence type="ECO:0008006" key="17">
    <source>
        <dbReference type="Google" id="ProtNLM"/>
    </source>
</evidence>
<keyword evidence="16" id="KW-1185">Reference proteome</keyword>
<comment type="pathway">
    <text evidence="2">Polyol metabolism; glycerol fermentation; glycerone phosphate from glycerol (oxidative route): step 2/2.</text>
</comment>
<dbReference type="Gene3D" id="3.40.50.10440">
    <property type="entry name" value="Dihydroxyacetone kinase, domain 1"/>
    <property type="match status" value="1"/>
</dbReference>
<dbReference type="SMART" id="SM01120">
    <property type="entry name" value="Dak2"/>
    <property type="match status" value="1"/>
</dbReference>
<gene>
    <name evidence="15" type="ORF">R9X50_00201700</name>
</gene>
<dbReference type="Pfam" id="PF02733">
    <property type="entry name" value="Dak1"/>
    <property type="match status" value="1"/>
</dbReference>
<evidence type="ECO:0000256" key="1">
    <source>
        <dbReference type="ARBA" id="ARBA00003264"/>
    </source>
</evidence>
<dbReference type="FunFam" id="3.30.1180.20:FF:000001">
    <property type="entry name" value="Dihydroxyacetone kinase 1"/>
    <property type="match status" value="1"/>
</dbReference>
<dbReference type="InterPro" id="IPR036117">
    <property type="entry name" value="DhaL_dom_sf"/>
</dbReference>
<dbReference type="PANTHER" id="PTHR28629:SF1">
    <property type="entry name" value="YALI0F01606P"/>
    <property type="match status" value="1"/>
</dbReference>
<evidence type="ECO:0000256" key="4">
    <source>
        <dbReference type="ARBA" id="ARBA00022679"/>
    </source>
</evidence>
<dbReference type="GO" id="GO:0005829">
    <property type="term" value="C:cytosol"/>
    <property type="evidence" value="ECO:0007669"/>
    <property type="project" value="TreeGrafter"/>
</dbReference>
<accession>A0AAQ3M658</accession>
<feature type="binding site" evidence="12">
    <location>
        <begin position="54"/>
        <end position="57"/>
    </location>
    <ligand>
        <name>substrate</name>
    </ligand>
</feature>
<feature type="active site" description="Tele-hemiaminal-histidine intermediate" evidence="11">
    <location>
        <position position="219"/>
    </location>
</feature>
<keyword evidence="7" id="KW-0319">Glycerol metabolism</keyword>
<comment type="catalytic activity">
    <reaction evidence="10">
        <text>dihydroxyacetone + ATP = dihydroxyacetone phosphate + ADP + H(+)</text>
        <dbReference type="Rhea" id="RHEA:15773"/>
        <dbReference type="ChEBI" id="CHEBI:15378"/>
        <dbReference type="ChEBI" id="CHEBI:16016"/>
        <dbReference type="ChEBI" id="CHEBI:30616"/>
        <dbReference type="ChEBI" id="CHEBI:57642"/>
        <dbReference type="ChEBI" id="CHEBI:456216"/>
        <dbReference type="EC" id="2.7.1.29"/>
    </reaction>
</comment>
<proteinExistence type="inferred from homology"/>
<keyword evidence="8" id="KW-0067">ATP-binding</keyword>
<dbReference type="AlphaFoldDB" id="A0AAQ3M658"/>
<feature type="binding site" evidence="12">
    <location>
        <position position="110"/>
    </location>
    <ligand>
        <name>substrate</name>
    </ligand>
</feature>
<dbReference type="GO" id="GO:0019563">
    <property type="term" value="P:glycerol catabolic process"/>
    <property type="evidence" value="ECO:0007669"/>
    <property type="project" value="TreeGrafter"/>
</dbReference>
<keyword evidence="6" id="KW-0418">Kinase</keyword>
<comment type="catalytic activity">
    <reaction evidence="9">
        <text>D-glyceraldehyde + ATP = D-glyceraldehyde 3-phosphate + ADP + H(+)</text>
        <dbReference type="Rhea" id="RHEA:13941"/>
        <dbReference type="ChEBI" id="CHEBI:15378"/>
        <dbReference type="ChEBI" id="CHEBI:17378"/>
        <dbReference type="ChEBI" id="CHEBI:30616"/>
        <dbReference type="ChEBI" id="CHEBI:59776"/>
        <dbReference type="ChEBI" id="CHEBI:456216"/>
        <dbReference type="EC" id="2.7.1.28"/>
    </reaction>
</comment>
<evidence type="ECO:0000256" key="8">
    <source>
        <dbReference type="ARBA" id="ARBA00022840"/>
    </source>
</evidence>
<keyword evidence="4" id="KW-0808">Transferase</keyword>
<dbReference type="InterPro" id="IPR004007">
    <property type="entry name" value="DhaL_dom"/>
</dbReference>
<evidence type="ECO:0000256" key="12">
    <source>
        <dbReference type="PIRSR" id="PIRSR612734-2"/>
    </source>
</evidence>
<evidence type="ECO:0000256" key="5">
    <source>
        <dbReference type="ARBA" id="ARBA00022741"/>
    </source>
</evidence>
<evidence type="ECO:0000313" key="16">
    <source>
        <dbReference type="Proteomes" id="UP001303373"/>
    </source>
</evidence>
<dbReference type="SUPFAM" id="SSF101473">
    <property type="entry name" value="DhaL-like"/>
    <property type="match status" value="1"/>
</dbReference>
<evidence type="ECO:0000259" key="14">
    <source>
        <dbReference type="PROSITE" id="PS51481"/>
    </source>
</evidence>
<dbReference type="Gene3D" id="1.25.40.340">
    <property type="match status" value="1"/>
</dbReference>
<sequence length="590" mass="63188">MSTKHFFPSTEGVVVLGLENLVARNNHLALDAPSKVVYNRSHDRSKVTVISGGGSGHEPAWSGFVGDGMLAAAVNGEVFASPSTKQIMAAIKHVPSDAGIILCITNYTGDNLHFGLAREKAAGMGYKIDILRMTDDVALGRKQTENTGRRGLAANMFVLKLCGALADRGRPFEKCMEIGLSVNANAVTVGSSLDHCHIPGREHHRSVPQEAYVLGMGIHNEPGLHEITPVPSADKLVADMLKYCLDPSDKDRGFVEFKPDDVICLLINNFGGVSNFELEAISTVVRRVLERDWKIKPVRILAQCFETSLNGPGWSLSLLNMSGIERETSTTVHTLLHLLDYETTAPAWPKNGYKEPKYPTKDAERDLEASVETNVDSGPKVDATVLESSLRAACDAAIQAEPDITKWDVVMGDGDCGEAVVGMCQGVLKKLDSKLCNDGLILHVLDEVEAAVEEIGGTLGAIISIILASFTTNLRLAQQKDAKFKFDIKSAGHAAGQALRNLMGYTSAKEGSRTVMDCLIPFCETLEASGDMSKAVEAAEKGAQSTAGMKAKFGRASYVGEDSIDEKGSTPDPGAMAAAIFLKGLQNGLK</sequence>
<evidence type="ECO:0000256" key="11">
    <source>
        <dbReference type="PIRSR" id="PIRSR612734-1"/>
    </source>
</evidence>
<evidence type="ECO:0000256" key="2">
    <source>
        <dbReference type="ARBA" id="ARBA00004778"/>
    </source>
</evidence>
<feature type="domain" description="DhaL" evidence="13">
    <location>
        <begin position="384"/>
        <end position="587"/>
    </location>
</feature>
<dbReference type="PROSITE" id="PS51480">
    <property type="entry name" value="DHAL"/>
    <property type="match status" value="1"/>
</dbReference>
<dbReference type="SUPFAM" id="SSF82549">
    <property type="entry name" value="DAK1/DegV-like"/>
    <property type="match status" value="1"/>
</dbReference>
<dbReference type="GO" id="GO:0004371">
    <property type="term" value="F:glycerone kinase activity"/>
    <property type="evidence" value="ECO:0007669"/>
    <property type="project" value="UniProtKB-EC"/>
</dbReference>
<keyword evidence="5" id="KW-0547">Nucleotide-binding</keyword>
<dbReference type="Pfam" id="PF02734">
    <property type="entry name" value="Dak2"/>
    <property type="match status" value="1"/>
</dbReference>
<evidence type="ECO:0000256" key="9">
    <source>
        <dbReference type="ARBA" id="ARBA00047974"/>
    </source>
</evidence>
<dbReference type="EMBL" id="CP138582">
    <property type="protein sequence ID" value="WPG99206.1"/>
    <property type="molecule type" value="Genomic_DNA"/>
</dbReference>
<organism evidence="15 16">
    <name type="scientific">Acrodontium crateriforme</name>
    <dbReference type="NCBI Taxonomy" id="150365"/>
    <lineage>
        <taxon>Eukaryota</taxon>
        <taxon>Fungi</taxon>
        <taxon>Dikarya</taxon>
        <taxon>Ascomycota</taxon>
        <taxon>Pezizomycotina</taxon>
        <taxon>Dothideomycetes</taxon>
        <taxon>Dothideomycetidae</taxon>
        <taxon>Mycosphaerellales</taxon>
        <taxon>Teratosphaeriaceae</taxon>
        <taxon>Acrodontium</taxon>
    </lineage>
</organism>
<evidence type="ECO:0000259" key="13">
    <source>
        <dbReference type="PROSITE" id="PS51480"/>
    </source>
</evidence>
<evidence type="ECO:0000256" key="3">
    <source>
        <dbReference type="ARBA" id="ARBA00008757"/>
    </source>
</evidence>
<evidence type="ECO:0000256" key="10">
    <source>
        <dbReference type="ARBA" id="ARBA00048898"/>
    </source>
</evidence>
<dbReference type="InterPro" id="IPR050861">
    <property type="entry name" value="Dihydroxyacetone_Kinase"/>
</dbReference>
<feature type="domain" description="DhaK" evidence="14">
    <location>
        <begin position="9"/>
        <end position="348"/>
    </location>
</feature>
<dbReference type="InterPro" id="IPR012734">
    <property type="entry name" value="DhaK_ATP"/>
</dbReference>